<accession>A0A7X9XCP3</accession>
<dbReference type="InterPro" id="IPR001107">
    <property type="entry name" value="Band_7"/>
</dbReference>
<dbReference type="Gene3D" id="3.30.479.30">
    <property type="entry name" value="Band 7 domain"/>
    <property type="match status" value="1"/>
</dbReference>
<keyword evidence="2" id="KW-1133">Transmembrane helix</keyword>
<comment type="caution">
    <text evidence="4">The sequence shown here is derived from an EMBL/GenBank/DDBJ whole genome shotgun (WGS) entry which is preliminary data.</text>
</comment>
<gene>
    <name evidence="4" type="ORF">HHU12_28495</name>
</gene>
<proteinExistence type="predicted"/>
<dbReference type="AlphaFoldDB" id="A0A7X9XCP3"/>
<dbReference type="InterPro" id="IPR036013">
    <property type="entry name" value="Band_7/SPFH_dom_sf"/>
</dbReference>
<dbReference type="GO" id="GO:0016020">
    <property type="term" value="C:membrane"/>
    <property type="evidence" value="ECO:0007669"/>
    <property type="project" value="UniProtKB-SubCell"/>
</dbReference>
<feature type="domain" description="Band 7" evidence="3">
    <location>
        <begin position="54"/>
        <end position="222"/>
    </location>
</feature>
<evidence type="ECO:0000256" key="2">
    <source>
        <dbReference type="SAM" id="Phobius"/>
    </source>
</evidence>
<feature type="transmembrane region" description="Helical" evidence="2">
    <location>
        <begin position="36"/>
        <end position="55"/>
    </location>
</feature>
<comment type="subcellular location">
    <subcellularLocation>
        <location evidence="1">Membrane</location>
        <topology evidence="1">Single-pass membrane protein</topology>
    </subcellularLocation>
</comment>
<dbReference type="RefSeq" id="WP_169660138.1">
    <property type="nucleotide sequence ID" value="NZ_JABANE010000122.1"/>
</dbReference>
<sequence length="249" mass="27721">MTDKKIKGISGYIMIIVQAVLFGAAGYVLSLPDLGAIAMLLFFVDLVLLRGYFIVAQGDANLISLLGKYKGTINASGFYWYHPFRSIQKISLKDEVQMVGPWDTFAKDGVQLEMSVELRWRVSDAANAHFGMANIKDSVLSIAKETAQTLIEMYPYEDFGEERVSLRLHSTTVNHAYATALKKKLEEVGVQLESARFNSIRSLGKKRAANEAVAIADQMIQEVDQVNQLTESEKAGMKLQLMSLLMTEK</sequence>
<evidence type="ECO:0000259" key="3">
    <source>
        <dbReference type="Pfam" id="PF01145"/>
    </source>
</evidence>
<protein>
    <recommendedName>
        <fullName evidence="3">Band 7 domain-containing protein</fullName>
    </recommendedName>
</protein>
<dbReference type="Pfam" id="PF01145">
    <property type="entry name" value="Band_7"/>
    <property type="match status" value="1"/>
</dbReference>
<evidence type="ECO:0000313" key="5">
    <source>
        <dbReference type="Proteomes" id="UP000576082"/>
    </source>
</evidence>
<dbReference type="EMBL" id="JABANE010000122">
    <property type="protein sequence ID" value="NME71938.1"/>
    <property type="molecule type" value="Genomic_DNA"/>
</dbReference>
<reference evidence="4 5" key="1">
    <citation type="submission" date="2020-04" db="EMBL/GenBank/DDBJ databases">
        <title>Flammeovirga sp. SR4, a novel species isolated from seawater.</title>
        <authorList>
            <person name="Wang X."/>
        </authorList>
    </citation>
    <scope>NUCLEOTIDE SEQUENCE [LARGE SCALE GENOMIC DNA]</scope>
    <source>
        <strain evidence="4 5">ATCC 23126</strain>
    </source>
</reference>
<keyword evidence="2" id="KW-0472">Membrane</keyword>
<keyword evidence="2" id="KW-0812">Transmembrane</keyword>
<evidence type="ECO:0000313" key="4">
    <source>
        <dbReference type="EMBL" id="NME71938.1"/>
    </source>
</evidence>
<dbReference type="PANTHER" id="PTHR43446">
    <property type="entry name" value="MEMBRANE PROTEIN-RELATED"/>
    <property type="match status" value="1"/>
</dbReference>
<feature type="transmembrane region" description="Helical" evidence="2">
    <location>
        <begin position="12"/>
        <end position="30"/>
    </location>
</feature>
<dbReference type="Proteomes" id="UP000576082">
    <property type="component" value="Unassembled WGS sequence"/>
</dbReference>
<evidence type="ECO:0000256" key="1">
    <source>
        <dbReference type="ARBA" id="ARBA00004167"/>
    </source>
</evidence>
<name>A0A7X9XCP3_9BACT</name>
<organism evidence="4 5">
    <name type="scientific">Flammeovirga aprica JL-4</name>
    <dbReference type="NCBI Taxonomy" id="694437"/>
    <lineage>
        <taxon>Bacteria</taxon>
        <taxon>Pseudomonadati</taxon>
        <taxon>Bacteroidota</taxon>
        <taxon>Cytophagia</taxon>
        <taxon>Cytophagales</taxon>
        <taxon>Flammeovirgaceae</taxon>
        <taxon>Flammeovirga</taxon>
    </lineage>
</organism>
<keyword evidence="5" id="KW-1185">Reference proteome</keyword>
<dbReference type="PANTHER" id="PTHR43446:SF1">
    <property type="entry name" value="BAND 7 DOMAIN-CONTAINING PROTEIN"/>
    <property type="match status" value="1"/>
</dbReference>
<dbReference type="SUPFAM" id="SSF117892">
    <property type="entry name" value="Band 7/SPFH domain"/>
    <property type="match status" value="1"/>
</dbReference>